<feature type="region of interest" description="Disordered" evidence="1">
    <location>
        <begin position="1"/>
        <end position="40"/>
    </location>
</feature>
<comment type="caution">
    <text evidence="2">The sequence shown here is derived from an EMBL/GenBank/DDBJ whole genome shotgun (WGS) entry which is preliminary data.</text>
</comment>
<protein>
    <submittedName>
        <fullName evidence="2">Uncharacterized protein</fullName>
    </submittedName>
</protein>
<dbReference type="AlphaFoldDB" id="A0A327Z0R4"/>
<feature type="compositionally biased region" description="Basic and acidic residues" evidence="1">
    <location>
        <begin position="7"/>
        <end position="17"/>
    </location>
</feature>
<dbReference type="EMBL" id="QLMJ01000024">
    <property type="protein sequence ID" value="RAK27149.1"/>
    <property type="molecule type" value="Genomic_DNA"/>
</dbReference>
<keyword evidence="3" id="KW-1185">Reference proteome</keyword>
<evidence type="ECO:0000256" key="1">
    <source>
        <dbReference type="SAM" id="MobiDB-lite"/>
    </source>
</evidence>
<proteinExistence type="predicted"/>
<dbReference type="Proteomes" id="UP000249341">
    <property type="component" value="Unassembled WGS sequence"/>
</dbReference>
<reference evidence="2 3" key="1">
    <citation type="submission" date="2018-06" db="EMBL/GenBank/DDBJ databases">
        <title>Genomic Encyclopedia of Type Strains, Phase III (KMG-III): the genomes of soil and plant-associated and newly described type strains.</title>
        <authorList>
            <person name="Whitman W."/>
        </authorList>
    </citation>
    <scope>NUCLEOTIDE SEQUENCE [LARGE SCALE GENOMIC DNA]</scope>
    <source>
        <strain evidence="2 3">CGMCC 4.7090</strain>
    </source>
</reference>
<gene>
    <name evidence="2" type="ORF">B0I29_12436</name>
</gene>
<sequence>MYIAHPSDGRDHVRTRDSQANPQHARGSQSTSAPTNPGAAATCLFDQSSRIDLAAGALLQRLGKLRLQIRTH</sequence>
<organism evidence="2 3">
    <name type="scientific">Actinoplanes lutulentus</name>
    <dbReference type="NCBI Taxonomy" id="1287878"/>
    <lineage>
        <taxon>Bacteria</taxon>
        <taxon>Bacillati</taxon>
        <taxon>Actinomycetota</taxon>
        <taxon>Actinomycetes</taxon>
        <taxon>Micromonosporales</taxon>
        <taxon>Micromonosporaceae</taxon>
        <taxon>Actinoplanes</taxon>
    </lineage>
</organism>
<feature type="compositionally biased region" description="Polar residues" evidence="1">
    <location>
        <begin position="18"/>
        <end position="35"/>
    </location>
</feature>
<accession>A0A327Z0R4</accession>
<evidence type="ECO:0000313" key="2">
    <source>
        <dbReference type="EMBL" id="RAK27149.1"/>
    </source>
</evidence>
<evidence type="ECO:0000313" key="3">
    <source>
        <dbReference type="Proteomes" id="UP000249341"/>
    </source>
</evidence>
<name>A0A327Z0R4_9ACTN</name>